<evidence type="ECO:0000259" key="2">
    <source>
        <dbReference type="Pfam" id="PF00899"/>
    </source>
</evidence>
<dbReference type="Pfam" id="PF00899">
    <property type="entry name" value="ThiF"/>
    <property type="match status" value="1"/>
</dbReference>
<gene>
    <name evidence="3" type="primary">tcdA</name>
    <name evidence="3" type="ORF">GCM10025791_29980</name>
</gene>
<dbReference type="GO" id="GO:0061503">
    <property type="term" value="F:tRNA threonylcarbamoyladenosine dehydratase"/>
    <property type="evidence" value="ECO:0007669"/>
    <property type="project" value="TreeGrafter"/>
</dbReference>
<dbReference type="AlphaFoldDB" id="A0AAV3U589"/>
<dbReference type="SUPFAM" id="SSF69572">
    <property type="entry name" value="Activating enzymes of the ubiquitin-like proteins"/>
    <property type="match status" value="1"/>
</dbReference>
<evidence type="ECO:0000313" key="4">
    <source>
        <dbReference type="Proteomes" id="UP001409585"/>
    </source>
</evidence>
<dbReference type="InterPro" id="IPR000594">
    <property type="entry name" value="ThiF_NAD_FAD-bd"/>
</dbReference>
<feature type="compositionally biased region" description="Basic and acidic residues" evidence="1">
    <location>
        <begin position="268"/>
        <end position="279"/>
    </location>
</feature>
<evidence type="ECO:0000256" key="1">
    <source>
        <dbReference type="SAM" id="MobiDB-lite"/>
    </source>
</evidence>
<dbReference type="InterPro" id="IPR045886">
    <property type="entry name" value="ThiF/MoeB/HesA"/>
</dbReference>
<dbReference type="RefSeq" id="WP_345423931.1">
    <property type="nucleotide sequence ID" value="NZ_AP031496.1"/>
</dbReference>
<proteinExistence type="predicted"/>
<dbReference type="NCBIfam" id="NF011696">
    <property type="entry name" value="PRK15116.1"/>
    <property type="match status" value="1"/>
</dbReference>
<comment type="caution">
    <text evidence="3">The sequence shown here is derived from an EMBL/GenBank/DDBJ whole genome shotgun (WGS) entry which is preliminary data.</text>
</comment>
<accession>A0AAV3U589</accession>
<dbReference type="EMBL" id="BAABLX010000027">
    <property type="protein sequence ID" value="GAA4948085.1"/>
    <property type="molecule type" value="Genomic_DNA"/>
</dbReference>
<feature type="compositionally biased region" description="Acidic residues" evidence="1">
    <location>
        <begin position="280"/>
        <end position="289"/>
    </location>
</feature>
<reference evidence="4" key="1">
    <citation type="journal article" date="2019" name="Int. J. Syst. Evol. Microbiol.">
        <title>The Global Catalogue of Microorganisms (GCM) 10K type strain sequencing project: providing services to taxonomists for standard genome sequencing and annotation.</title>
        <authorList>
            <consortium name="The Broad Institute Genomics Platform"/>
            <consortium name="The Broad Institute Genome Sequencing Center for Infectious Disease"/>
            <person name="Wu L."/>
            <person name="Ma J."/>
        </authorList>
    </citation>
    <scope>NUCLEOTIDE SEQUENCE [LARGE SCALE GENOMIC DNA]</scope>
    <source>
        <strain evidence="4">JCM 19134</strain>
    </source>
</reference>
<sequence>MADFSTDYLNRFGGIGRLYGNQALAALQRAHFVVLGIGGVGSWAAEALARTGVGNLTLVDLDDICVSNSNRQVHTLADTIGQMKTEVMAQRLRAINPELNVHVVADFIHAQNLSTIITDAHTGVLDAIDSTKSKAALIAFCKRRKLPFVTVGSAGGKRDPRAITSGDLTRTTNDPLLAKVRNTLRREYGFSRNTRRVFSVEAIYSTEQMTYPDGNGETCHSAAGLGDSVRLDCSGGFGAATMVTGSFGFVAASRLVDIYLRKDALKSARRQDARVKQELENEQQPENDS</sequence>
<dbReference type="Gene3D" id="3.40.50.720">
    <property type="entry name" value="NAD(P)-binding Rossmann-like Domain"/>
    <property type="match status" value="1"/>
</dbReference>
<dbReference type="GO" id="GO:0061504">
    <property type="term" value="P:cyclic threonylcarbamoyladenosine biosynthetic process"/>
    <property type="evidence" value="ECO:0007669"/>
    <property type="project" value="TreeGrafter"/>
</dbReference>
<dbReference type="CDD" id="cd00755">
    <property type="entry name" value="YgdL_like"/>
    <property type="match status" value="1"/>
</dbReference>
<evidence type="ECO:0000313" key="3">
    <source>
        <dbReference type="EMBL" id="GAA4948085.1"/>
    </source>
</evidence>
<dbReference type="InterPro" id="IPR035985">
    <property type="entry name" value="Ubiquitin-activating_enz"/>
</dbReference>
<feature type="region of interest" description="Disordered" evidence="1">
    <location>
        <begin position="268"/>
        <end position="289"/>
    </location>
</feature>
<dbReference type="Proteomes" id="UP001409585">
    <property type="component" value="Unassembled WGS sequence"/>
</dbReference>
<dbReference type="PANTHER" id="PTHR43267:SF1">
    <property type="entry name" value="TRNA THREONYLCARBAMOYLADENOSINE DEHYDRATASE"/>
    <property type="match status" value="1"/>
</dbReference>
<dbReference type="GO" id="GO:0008641">
    <property type="term" value="F:ubiquitin-like modifier activating enzyme activity"/>
    <property type="evidence" value="ECO:0007669"/>
    <property type="project" value="InterPro"/>
</dbReference>
<feature type="domain" description="THIF-type NAD/FAD binding fold" evidence="2">
    <location>
        <begin position="18"/>
        <end position="164"/>
    </location>
</feature>
<organism evidence="3 4">
    <name type="scientific">Halioxenophilus aromaticivorans</name>
    <dbReference type="NCBI Taxonomy" id="1306992"/>
    <lineage>
        <taxon>Bacteria</taxon>
        <taxon>Pseudomonadati</taxon>
        <taxon>Pseudomonadota</taxon>
        <taxon>Gammaproteobacteria</taxon>
        <taxon>Alteromonadales</taxon>
        <taxon>Alteromonadaceae</taxon>
        <taxon>Halioxenophilus</taxon>
    </lineage>
</organism>
<protein>
    <submittedName>
        <fullName evidence="3">tRNA cyclic N6-threonylcarbamoyladenosine(37) synthase TcdA</fullName>
    </submittedName>
</protein>
<dbReference type="PANTHER" id="PTHR43267">
    <property type="entry name" value="TRNA THREONYLCARBAMOYLADENOSINE DEHYDRATASE"/>
    <property type="match status" value="1"/>
</dbReference>
<keyword evidence="4" id="KW-1185">Reference proteome</keyword>
<name>A0AAV3U589_9ALTE</name>